<feature type="region of interest" description="Disordered" evidence="1">
    <location>
        <begin position="102"/>
        <end position="138"/>
    </location>
</feature>
<keyword evidence="2" id="KW-0732">Signal</keyword>
<name>A0AAU8IXN0_9ACTN</name>
<protein>
    <recommendedName>
        <fullName evidence="4">Lipoprotein</fullName>
    </recommendedName>
</protein>
<accession>A0AAU8IXN0</accession>
<gene>
    <name evidence="3" type="ORF">ABII15_24195</name>
</gene>
<feature type="chain" id="PRO_5043403571" description="Lipoprotein" evidence="2">
    <location>
        <begin position="20"/>
        <end position="202"/>
    </location>
</feature>
<dbReference type="RefSeq" id="WP_353944389.1">
    <property type="nucleotide sequence ID" value="NZ_CP159534.1"/>
</dbReference>
<sequence length="202" mass="21052">MRPRTRLSALLGLSAMLLAGCGIRPTEVPTEFGAAPTRVGCALPRTSAAPTQPPVGGQFAVQIYLVCTSQLVTVDRTVTLKRGQSSERAVVAQQLLAQLARRPSSDEAQAGFSTDVGTRLRVSGPAAGDPSNALRLSTPPDDLSPYALAQIVCTFANSKMTTEDGDHVVLGGPADDPLRDYECTDAVKARPGTIPAPARTVG</sequence>
<feature type="signal peptide" evidence="2">
    <location>
        <begin position="1"/>
        <end position="19"/>
    </location>
</feature>
<dbReference type="KEGG" id="stac:ABII15_24195"/>
<organism evidence="3">
    <name type="scientific">Streptomyces tabacisoli</name>
    <dbReference type="NCBI Taxonomy" id="3156398"/>
    <lineage>
        <taxon>Bacteria</taxon>
        <taxon>Bacillati</taxon>
        <taxon>Actinomycetota</taxon>
        <taxon>Actinomycetes</taxon>
        <taxon>Kitasatosporales</taxon>
        <taxon>Streptomycetaceae</taxon>
        <taxon>Streptomyces</taxon>
    </lineage>
</organism>
<reference evidence="3" key="1">
    <citation type="submission" date="2024-06" db="EMBL/GenBank/DDBJ databases">
        <title>Streptomyces sp. strain HUAS MG91 genome sequences.</title>
        <authorList>
            <person name="Mo P."/>
        </authorList>
    </citation>
    <scope>NUCLEOTIDE SEQUENCE</scope>
    <source>
        <strain evidence="3">HUAS MG91</strain>
    </source>
</reference>
<evidence type="ECO:0000313" key="3">
    <source>
        <dbReference type="EMBL" id="XCJ72871.1"/>
    </source>
</evidence>
<proteinExistence type="predicted"/>
<evidence type="ECO:0000256" key="1">
    <source>
        <dbReference type="SAM" id="MobiDB-lite"/>
    </source>
</evidence>
<evidence type="ECO:0008006" key="4">
    <source>
        <dbReference type="Google" id="ProtNLM"/>
    </source>
</evidence>
<dbReference type="EMBL" id="CP159534">
    <property type="protein sequence ID" value="XCJ72871.1"/>
    <property type="molecule type" value="Genomic_DNA"/>
</dbReference>
<evidence type="ECO:0000256" key="2">
    <source>
        <dbReference type="SAM" id="SignalP"/>
    </source>
</evidence>
<dbReference type="PROSITE" id="PS51257">
    <property type="entry name" value="PROKAR_LIPOPROTEIN"/>
    <property type="match status" value="1"/>
</dbReference>
<dbReference type="AlphaFoldDB" id="A0AAU8IXN0"/>